<dbReference type="NCBIfam" id="TIGR00447">
    <property type="entry name" value="pth"/>
    <property type="match status" value="1"/>
</dbReference>
<gene>
    <name evidence="6" type="ORF">METBISCDRAFT_20961</name>
</gene>
<evidence type="ECO:0000256" key="5">
    <source>
        <dbReference type="ARBA" id="ARBA00038063"/>
    </source>
</evidence>
<dbReference type="EC" id="3.1.1.29" evidence="1"/>
<dbReference type="PANTHER" id="PTHR17224:SF1">
    <property type="entry name" value="PEPTIDYL-TRNA HYDROLASE"/>
    <property type="match status" value="1"/>
</dbReference>
<dbReference type="Pfam" id="PF01195">
    <property type="entry name" value="Pept_tRNA_hydro"/>
    <property type="match status" value="1"/>
</dbReference>
<sequence>MNLTHVLRRKRVLVIGLGNPSPAFDRTRHNVGTWLGDQLVKLRWNGFLGFKPDQRSKTVHVSTSSDTRYAHVTLAKVVGTYMNVLGAPVLKLWAQFKKESSDGLQLVIVHDDLERDVGKVQVRGGATSARGHNGLRSINAAIGPKYTKMGLGIGRPATKLDRMVVGYVLGKFTQQETAVLENETLVRAAELLDQLVREE</sequence>
<evidence type="ECO:0000256" key="4">
    <source>
        <dbReference type="ARBA" id="ARBA00022884"/>
    </source>
</evidence>
<dbReference type="SUPFAM" id="SSF53178">
    <property type="entry name" value="Peptidyl-tRNA hydrolase-like"/>
    <property type="match status" value="1"/>
</dbReference>
<dbReference type="OrthoDB" id="1711136at2759"/>
<dbReference type="InterPro" id="IPR036416">
    <property type="entry name" value="Pept_tRNA_hydro_sf"/>
</dbReference>
<proteinExistence type="inferred from homology"/>
<dbReference type="InterPro" id="IPR001328">
    <property type="entry name" value="Pept_tRNA_hydro"/>
</dbReference>
<keyword evidence="4" id="KW-0694">RNA-binding</keyword>
<keyword evidence="3 6" id="KW-0378">Hydrolase</keyword>
<dbReference type="PANTHER" id="PTHR17224">
    <property type="entry name" value="PEPTIDYL-TRNA HYDROLASE"/>
    <property type="match status" value="1"/>
</dbReference>
<reference evidence="7" key="1">
    <citation type="journal article" date="2018" name="Nat. Microbiol.">
        <title>Leveraging single-cell genomics to expand the fungal tree of life.</title>
        <authorList>
            <person name="Ahrendt S.R."/>
            <person name="Quandt C.A."/>
            <person name="Ciobanu D."/>
            <person name="Clum A."/>
            <person name="Salamov A."/>
            <person name="Andreopoulos B."/>
            <person name="Cheng J.F."/>
            <person name="Woyke T."/>
            <person name="Pelin A."/>
            <person name="Henrissat B."/>
            <person name="Reynolds N.K."/>
            <person name="Benny G.L."/>
            <person name="Smith M.E."/>
            <person name="James T.Y."/>
            <person name="Grigoriev I.V."/>
        </authorList>
    </citation>
    <scope>NUCLEOTIDE SEQUENCE [LARGE SCALE GENOMIC DNA]</scope>
    <source>
        <strain evidence="7">Baker2002</strain>
    </source>
</reference>
<comment type="similarity">
    <text evidence="5">Belongs to the PTH family.</text>
</comment>
<keyword evidence="7" id="KW-1185">Reference proteome</keyword>
<evidence type="ECO:0000313" key="6">
    <source>
        <dbReference type="EMBL" id="RKP33094.1"/>
    </source>
</evidence>
<evidence type="ECO:0000313" key="7">
    <source>
        <dbReference type="Proteomes" id="UP000268321"/>
    </source>
</evidence>
<evidence type="ECO:0000256" key="1">
    <source>
        <dbReference type="ARBA" id="ARBA00013260"/>
    </source>
</evidence>
<dbReference type="EMBL" id="ML004428">
    <property type="protein sequence ID" value="RKP33094.1"/>
    <property type="molecule type" value="Genomic_DNA"/>
</dbReference>
<dbReference type="GO" id="GO:0004045">
    <property type="term" value="F:peptidyl-tRNA hydrolase activity"/>
    <property type="evidence" value="ECO:0007669"/>
    <property type="project" value="UniProtKB-EC"/>
</dbReference>
<evidence type="ECO:0000256" key="2">
    <source>
        <dbReference type="ARBA" id="ARBA00022555"/>
    </source>
</evidence>
<dbReference type="GO" id="GO:0000049">
    <property type="term" value="F:tRNA binding"/>
    <property type="evidence" value="ECO:0007669"/>
    <property type="project" value="UniProtKB-KW"/>
</dbReference>
<evidence type="ECO:0000256" key="3">
    <source>
        <dbReference type="ARBA" id="ARBA00022801"/>
    </source>
</evidence>
<protein>
    <recommendedName>
        <fullName evidence="1">peptidyl-tRNA hydrolase</fullName>
        <ecNumber evidence="1">3.1.1.29</ecNumber>
    </recommendedName>
</protein>
<keyword evidence="2" id="KW-0820">tRNA-binding</keyword>
<dbReference type="AlphaFoldDB" id="A0A4P9ZIR4"/>
<organism evidence="6 7">
    <name type="scientific">Metschnikowia bicuspidata</name>
    <dbReference type="NCBI Taxonomy" id="27322"/>
    <lineage>
        <taxon>Eukaryota</taxon>
        <taxon>Fungi</taxon>
        <taxon>Dikarya</taxon>
        <taxon>Ascomycota</taxon>
        <taxon>Saccharomycotina</taxon>
        <taxon>Pichiomycetes</taxon>
        <taxon>Metschnikowiaceae</taxon>
        <taxon>Metschnikowia</taxon>
    </lineage>
</organism>
<accession>A0A4P9ZIR4</accession>
<dbReference type="Proteomes" id="UP000268321">
    <property type="component" value="Unassembled WGS sequence"/>
</dbReference>
<dbReference type="PROSITE" id="PS01196">
    <property type="entry name" value="PEPT_TRNA_HYDROL_2"/>
    <property type="match status" value="1"/>
</dbReference>
<dbReference type="InterPro" id="IPR018171">
    <property type="entry name" value="Pept_tRNA_hydro_CS"/>
</dbReference>
<dbReference type="Gene3D" id="3.40.50.1470">
    <property type="entry name" value="Peptidyl-tRNA hydrolase"/>
    <property type="match status" value="1"/>
</dbReference>
<name>A0A4P9ZIR4_9ASCO</name>